<keyword evidence="3" id="KW-1185">Reference proteome</keyword>
<keyword evidence="1" id="KW-1133">Transmembrane helix</keyword>
<proteinExistence type="predicted"/>
<organism evidence="2 3">
    <name type="scientific">Amycolatopsis cihanbeyliensis</name>
    <dbReference type="NCBI Taxonomy" id="1128664"/>
    <lineage>
        <taxon>Bacteria</taxon>
        <taxon>Bacillati</taxon>
        <taxon>Actinomycetota</taxon>
        <taxon>Actinomycetes</taxon>
        <taxon>Pseudonocardiales</taxon>
        <taxon>Pseudonocardiaceae</taxon>
        <taxon>Amycolatopsis</taxon>
    </lineage>
</organism>
<dbReference type="EMBL" id="VFML01000001">
    <property type="protein sequence ID" value="TQJ01042.1"/>
    <property type="molecule type" value="Genomic_DNA"/>
</dbReference>
<feature type="transmembrane region" description="Helical" evidence="1">
    <location>
        <begin position="12"/>
        <end position="33"/>
    </location>
</feature>
<dbReference type="Proteomes" id="UP000320876">
    <property type="component" value="Unassembled WGS sequence"/>
</dbReference>
<keyword evidence="1" id="KW-0472">Membrane</keyword>
<feature type="transmembrane region" description="Helical" evidence="1">
    <location>
        <begin position="178"/>
        <end position="199"/>
    </location>
</feature>
<evidence type="ECO:0000256" key="1">
    <source>
        <dbReference type="SAM" id="Phobius"/>
    </source>
</evidence>
<sequence>MDQPWGISGPEFLLLYGGLLVIPAVVVAVLLAAGRRAAERRAREQERLPSIYHLAYLVGGAERVVDTAIASLLERGSLRVSSSGAFQVTRETASSGLMEHAVLANAALYRYIGRGKLIAMTLRSPFLADIQADLEHHGLIAPQRRRGRLLWSLCAGYVLLGILGVVRLTDGIQRGYPVGLLIMLLIVTAFLAAGSGLLARPRFEPTPTEAGEHVATTERRHLSTSGTGAVGGAAAAVLVAGLVNYPDSLISRALTQSPSGGGGGGHTAGAVCSSGDGGGTGCASGCGGGGGGGGGCGGGGG</sequence>
<dbReference type="InterPro" id="IPR026467">
    <property type="entry name" value="Ser/Gly_Cys_C_dom"/>
</dbReference>
<name>A0A542DDA7_AMYCI</name>
<dbReference type="RefSeq" id="WP_141995898.1">
    <property type="nucleotide sequence ID" value="NZ_VFML01000001.1"/>
</dbReference>
<accession>A0A542DDA7</accession>
<keyword evidence="1" id="KW-0812">Transmembrane</keyword>
<dbReference type="OrthoDB" id="3620552at2"/>
<reference evidence="2 3" key="1">
    <citation type="submission" date="2019-06" db="EMBL/GenBank/DDBJ databases">
        <title>Sequencing the genomes of 1000 actinobacteria strains.</title>
        <authorList>
            <person name="Klenk H.-P."/>
        </authorList>
    </citation>
    <scope>NUCLEOTIDE SEQUENCE [LARGE SCALE GENOMIC DNA]</scope>
    <source>
        <strain evidence="2 3">DSM 45679</strain>
    </source>
</reference>
<feature type="transmembrane region" description="Helical" evidence="1">
    <location>
        <begin position="149"/>
        <end position="166"/>
    </location>
</feature>
<comment type="caution">
    <text evidence="2">The sequence shown here is derived from an EMBL/GenBank/DDBJ whole genome shotgun (WGS) entry which is preliminary data.</text>
</comment>
<evidence type="ECO:0000313" key="3">
    <source>
        <dbReference type="Proteomes" id="UP000320876"/>
    </source>
</evidence>
<dbReference type="NCBIfam" id="TIGR04222">
    <property type="entry name" value="near_uncomplex"/>
    <property type="match status" value="1"/>
</dbReference>
<dbReference type="AlphaFoldDB" id="A0A542DDA7"/>
<gene>
    <name evidence="2" type="ORF">FB471_0704</name>
</gene>
<protein>
    <submittedName>
        <fullName evidence="2">Uncharacterized protein (TIGR04222 family)</fullName>
    </submittedName>
</protein>
<evidence type="ECO:0000313" key="2">
    <source>
        <dbReference type="EMBL" id="TQJ01042.1"/>
    </source>
</evidence>